<keyword evidence="9" id="KW-0521">NADP</keyword>
<proteinExistence type="inferred from homology"/>
<keyword evidence="14 18" id="KW-0472">Membrane</keyword>
<dbReference type="PANTHER" id="PTHR43550:SF3">
    <property type="entry name" value="3-KETODIHYDROSPHINGOSINE REDUCTASE"/>
    <property type="match status" value="1"/>
</dbReference>
<dbReference type="PRINTS" id="PR00081">
    <property type="entry name" value="GDHRDH"/>
</dbReference>
<dbReference type="EMBL" id="CAJNOJ010000053">
    <property type="protein sequence ID" value="CAF0971860.1"/>
    <property type="molecule type" value="Genomic_DNA"/>
</dbReference>
<dbReference type="GO" id="GO:0006666">
    <property type="term" value="P:3-keto-sphinganine metabolic process"/>
    <property type="evidence" value="ECO:0007669"/>
    <property type="project" value="InterPro"/>
</dbReference>
<keyword evidence="7" id="KW-0547">Nucleotide-binding</keyword>
<dbReference type="PROSITE" id="PS00061">
    <property type="entry name" value="ADH_SHORT"/>
    <property type="match status" value="1"/>
</dbReference>
<comment type="catalytic activity">
    <reaction evidence="17">
        <text>sphinganine + NADP(+) = 3-oxosphinganine + NADPH + H(+)</text>
        <dbReference type="Rhea" id="RHEA:22640"/>
        <dbReference type="ChEBI" id="CHEBI:15378"/>
        <dbReference type="ChEBI" id="CHEBI:57783"/>
        <dbReference type="ChEBI" id="CHEBI:57817"/>
        <dbReference type="ChEBI" id="CHEBI:58299"/>
        <dbReference type="ChEBI" id="CHEBI:58349"/>
        <dbReference type="EC" id="1.1.1.102"/>
    </reaction>
    <physiologicalReaction direction="right-to-left" evidence="17">
        <dbReference type="Rhea" id="RHEA:22642"/>
    </physiologicalReaction>
</comment>
<dbReference type="GO" id="GO:0000166">
    <property type="term" value="F:nucleotide binding"/>
    <property type="evidence" value="ECO:0007669"/>
    <property type="project" value="UniProtKB-KW"/>
</dbReference>
<evidence type="ECO:0000256" key="6">
    <source>
        <dbReference type="ARBA" id="ARBA00022692"/>
    </source>
</evidence>
<feature type="transmembrane region" description="Helical" evidence="18">
    <location>
        <begin position="168"/>
        <end position="189"/>
    </location>
</feature>
<evidence type="ECO:0000256" key="2">
    <source>
        <dbReference type="ARBA" id="ARBA00004240"/>
    </source>
</evidence>
<dbReference type="GO" id="GO:0047560">
    <property type="term" value="F:3-dehydrosphinganine reductase activity"/>
    <property type="evidence" value="ECO:0007669"/>
    <property type="project" value="UniProtKB-EC"/>
</dbReference>
<dbReference type="GO" id="GO:0030148">
    <property type="term" value="P:sphingolipid biosynthetic process"/>
    <property type="evidence" value="ECO:0007669"/>
    <property type="project" value="InterPro"/>
</dbReference>
<evidence type="ECO:0000256" key="18">
    <source>
        <dbReference type="SAM" id="Phobius"/>
    </source>
</evidence>
<dbReference type="AlphaFoldDB" id="A0A814EWT3"/>
<evidence type="ECO:0000256" key="9">
    <source>
        <dbReference type="ARBA" id="ARBA00022857"/>
    </source>
</evidence>
<feature type="transmembrane region" description="Helical" evidence="18">
    <location>
        <begin position="92"/>
        <end position="115"/>
    </location>
</feature>
<dbReference type="OrthoDB" id="37659at2759"/>
<name>A0A814EWT3_ADIRI</name>
<dbReference type="SMART" id="SM00822">
    <property type="entry name" value="PKS_KR"/>
    <property type="match status" value="1"/>
</dbReference>
<dbReference type="Gene3D" id="1.20.140.150">
    <property type="match status" value="1"/>
</dbReference>
<feature type="domain" description="Ketoreductase" evidence="19">
    <location>
        <begin position="247"/>
        <end position="432"/>
    </location>
</feature>
<comment type="pathway">
    <text evidence="3">Lipid metabolism; sphingolipid metabolism.</text>
</comment>
<evidence type="ECO:0000256" key="17">
    <source>
        <dbReference type="ARBA" id="ARBA00048930"/>
    </source>
</evidence>
<evidence type="ECO:0000256" key="10">
    <source>
        <dbReference type="ARBA" id="ARBA00022919"/>
    </source>
</evidence>
<comment type="function">
    <text evidence="16">Catalyzes the reduction of 3'-oxosphinganine (3-ketodihydrosphingosine/KDS) to sphinganine (dihydrosphingosine/DHS), the second step of de novo sphingolipid biosynthesis.</text>
</comment>
<keyword evidence="12" id="KW-0560">Oxidoreductase</keyword>
<evidence type="ECO:0000256" key="3">
    <source>
        <dbReference type="ARBA" id="ARBA00004760"/>
    </source>
</evidence>
<dbReference type="EC" id="1.1.1.102" evidence="15"/>
<dbReference type="Pfam" id="PF13903">
    <property type="entry name" value="Claudin_2"/>
    <property type="match status" value="1"/>
</dbReference>
<gene>
    <name evidence="20" type="ORF">EDS130_LOCUS13412</name>
</gene>
<evidence type="ECO:0000256" key="16">
    <source>
        <dbReference type="ARBA" id="ARBA00044737"/>
    </source>
</evidence>
<evidence type="ECO:0000256" key="7">
    <source>
        <dbReference type="ARBA" id="ARBA00022741"/>
    </source>
</evidence>
<keyword evidence="11 18" id="KW-1133">Transmembrane helix</keyword>
<dbReference type="Gene3D" id="3.40.50.720">
    <property type="entry name" value="NAD(P)-binding Rossmann-like Domain"/>
    <property type="match status" value="1"/>
</dbReference>
<evidence type="ECO:0000256" key="15">
    <source>
        <dbReference type="ARBA" id="ARBA00026112"/>
    </source>
</evidence>
<feature type="transmembrane region" description="Helical" evidence="18">
    <location>
        <begin position="504"/>
        <end position="528"/>
    </location>
</feature>
<evidence type="ECO:0000259" key="19">
    <source>
        <dbReference type="SMART" id="SM00822"/>
    </source>
</evidence>
<comment type="similarity">
    <text evidence="5">Belongs to the short-chain dehydrogenases/reductases (SDR) family.</text>
</comment>
<dbReference type="Proteomes" id="UP000663852">
    <property type="component" value="Unassembled WGS sequence"/>
</dbReference>
<dbReference type="Pfam" id="PF00106">
    <property type="entry name" value="adh_short"/>
    <property type="match status" value="1"/>
</dbReference>
<evidence type="ECO:0000313" key="20">
    <source>
        <dbReference type="EMBL" id="CAF0971860.1"/>
    </source>
</evidence>
<dbReference type="InterPro" id="IPR020904">
    <property type="entry name" value="Sc_DH/Rdtase_CS"/>
</dbReference>
<dbReference type="InterPro" id="IPR004031">
    <property type="entry name" value="PMP22/EMP/MP20/Claudin"/>
</dbReference>
<dbReference type="SUPFAM" id="SSF51735">
    <property type="entry name" value="NAD(P)-binding Rossmann-fold domains"/>
    <property type="match status" value="1"/>
</dbReference>
<dbReference type="InterPro" id="IPR045022">
    <property type="entry name" value="KDSR-like"/>
</dbReference>
<protein>
    <recommendedName>
        <fullName evidence="15">3-dehydrosphinganine reductase</fullName>
        <ecNumber evidence="15">1.1.1.102</ecNumber>
    </recommendedName>
</protein>
<dbReference type="PRINTS" id="PR00080">
    <property type="entry name" value="SDRFAMILY"/>
</dbReference>
<evidence type="ECO:0000256" key="5">
    <source>
        <dbReference type="ARBA" id="ARBA00006484"/>
    </source>
</evidence>
<evidence type="ECO:0000256" key="12">
    <source>
        <dbReference type="ARBA" id="ARBA00023002"/>
    </source>
</evidence>
<comment type="subcellular location">
    <subcellularLocation>
        <location evidence="2">Endoplasmic reticulum</location>
    </subcellularLocation>
    <subcellularLocation>
        <location evidence="1">Membrane</location>
        <topology evidence="1">Multi-pass membrane protein</topology>
    </subcellularLocation>
</comment>
<evidence type="ECO:0000256" key="8">
    <source>
        <dbReference type="ARBA" id="ARBA00022824"/>
    </source>
</evidence>
<organism evidence="20 21">
    <name type="scientific">Adineta ricciae</name>
    <name type="common">Rotifer</name>
    <dbReference type="NCBI Taxonomy" id="249248"/>
    <lineage>
        <taxon>Eukaryota</taxon>
        <taxon>Metazoa</taxon>
        <taxon>Spiralia</taxon>
        <taxon>Gnathifera</taxon>
        <taxon>Rotifera</taxon>
        <taxon>Eurotatoria</taxon>
        <taxon>Bdelloidea</taxon>
        <taxon>Adinetida</taxon>
        <taxon>Adinetidae</taxon>
        <taxon>Adineta</taxon>
    </lineage>
</organism>
<keyword evidence="6 18" id="KW-0812">Transmembrane</keyword>
<dbReference type="PANTHER" id="PTHR43550">
    <property type="entry name" value="3-KETODIHYDROSPHINGOSINE REDUCTASE"/>
    <property type="match status" value="1"/>
</dbReference>
<evidence type="ECO:0000256" key="14">
    <source>
        <dbReference type="ARBA" id="ARBA00023136"/>
    </source>
</evidence>
<dbReference type="InterPro" id="IPR057326">
    <property type="entry name" value="KR_dom"/>
</dbReference>
<dbReference type="FunFam" id="3.40.50.720:FF:000165">
    <property type="entry name" value="3-ketodihydrosphingosine reductase"/>
    <property type="match status" value="1"/>
</dbReference>
<keyword evidence="8" id="KW-0256">Endoplasmic reticulum</keyword>
<evidence type="ECO:0000256" key="13">
    <source>
        <dbReference type="ARBA" id="ARBA00023098"/>
    </source>
</evidence>
<comment type="pathway">
    <text evidence="4">Sphingolipid metabolism.</text>
</comment>
<keyword evidence="10" id="KW-0746">Sphingolipid metabolism</keyword>
<evidence type="ECO:0000256" key="11">
    <source>
        <dbReference type="ARBA" id="ARBA00022989"/>
    </source>
</evidence>
<evidence type="ECO:0000313" key="21">
    <source>
        <dbReference type="Proteomes" id="UP000663852"/>
    </source>
</evidence>
<dbReference type="InterPro" id="IPR002347">
    <property type="entry name" value="SDR_fam"/>
</dbReference>
<dbReference type="GO" id="GO:0005789">
    <property type="term" value="C:endoplasmic reticulum membrane"/>
    <property type="evidence" value="ECO:0007669"/>
    <property type="project" value="TreeGrafter"/>
</dbReference>
<dbReference type="InterPro" id="IPR036291">
    <property type="entry name" value="NAD(P)-bd_dom_sf"/>
</dbReference>
<sequence>MKRGFIICIVWEVLSITAFVLNLTANSSDRWWVNAKDGGEKTFVRAGLWQVCFNMYRHRFDYYGKIYHGCWWLFSPEIRLLRPWISNNWLRWVQTLSTLSLITSFFAVIAALIVARNRETFKSTKTVLTAAALHGLAGMLMFATVILFGVKGKRRDWMMNWQFNWFGWSFYLAIIACIFHLATAFFAGYQGMNKYLHDTFDYEKVNQEIDKRATLRDSALRNRTPPICAYVLRPIYRPSCLSDLRDVHVVITGGSSGIGKELAKQLLNKHQARVTILARNQKRLDECRQDLAPDNNERLLCLSVDISGAYSAVQKAIEQACQYHGNRPVSILINNAGVFFARAFDETTPEEFEQMIRINYLGAVYCTKACLPYMRQLGSGRIVLVSSQAGQLGVFGYTSYCATKFALKGFAESLQMELARDNIYVTVAYPPDTDTPGLAQENISKPIETQLINETSGMLSAEEVAQKIITSTQKGSFSCWFGINGFLLESLTSGAQPITSTLELIAQTLTIGLARMIIVGILNTFYGITKNKNLKKTK</sequence>
<dbReference type="CDD" id="cd08939">
    <property type="entry name" value="KDSR-like_SDR_c"/>
    <property type="match status" value="1"/>
</dbReference>
<keyword evidence="13" id="KW-0443">Lipid metabolism</keyword>
<evidence type="ECO:0000256" key="1">
    <source>
        <dbReference type="ARBA" id="ARBA00004141"/>
    </source>
</evidence>
<feature type="transmembrane region" description="Helical" evidence="18">
    <location>
        <begin position="5"/>
        <end position="25"/>
    </location>
</feature>
<reference evidence="20" key="1">
    <citation type="submission" date="2021-02" db="EMBL/GenBank/DDBJ databases">
        <authorList>
            <person name="Nowell W R."/>
        </authorList>
    </citation>
    <scope>NUCLEOTIDE SEQUENCE</scope>
</reference>
<feature type="transmembrane region" description="Helical" evidence="18">
    <location>
        <begin position="127"/>
        <end position="148"/>
    </location>
</feature>
<comment type="caution">
    <text evidence="20">The sequence shown here is derived from an EMBL/GenBank/DDBJ whole genome shotgun (WGS) entry which is preliminary data.</text>
</comment>
<feature type="transmembrane region" description="Helical" evidence="18">
    <location>
        <begin position="477"/>
        <end position="498"/>
    </location>
</feature>
<accession>A0A814EWT3</accession>
<evidence type="ECO:0000256" key="4">
    <source>
        <dbReference type="ARBA" id="ARBA00004991"/>
    </source>
</evidence>